<dbReference type="HOGENOM" id="CLU_058619_1_0_11"/>
<dbReference type="Proteomes" id="UP000028880">
    <property type="component" value="Unassembled WGS sequence"/>
</dbReference>
<evidence type="ECO:0000313" key="1">
    <source>
        <dbReference type="EMBL" id="CDO87190.1"/>
    </source>
</evidence>
<dbReference type="STRING" id="47839.BN973_01541"/>
<reference evidence="1" key="2">
    <citation type="submission" date="2014-04" db="EMBL/GenBank/DDBJ databases">
        <authorList>
            <person name="Urmite Genomes U."/>
        </authorList>
    </citation>
    <scope>NUCLEOTIDE SEQUENCE</scope>
    <source>
        <strain evidence="1">DSM 44626</strain>
    </source>
</reference>
<dbReference type="InterPro" id="IPR011990">
    <property type="entry name" value="TPR-like_helical_dom_sf"/>
</dbReference>
<sequence length="261" mass="26946">MPTLAAAAFGDQPARWPLPTATSPSELWLRAVAAGGQGRYGSAYRDLAALRRDVASGPLVSLAHSTQGSFLRQLGWHARARGWDGRALALAGADPEARADALIGLAADALGVGRFAAAATLLARADPELAAGVPDRLPVRRQWVAAELAMARGDGAAAVRHAAEAVELARAMEPASQRHQVKSDVVLAAALCSAGAIDRARTVAEAALDATGRLGLIPLRWASACLLFDIGSVTISAPKMAEIRDVCAGQVRRAGGTWPSG</sequence>
<gene>
    <name evidence="1" type="ORF">BN973_01541</name>
</gene>
<reference evidence="1" key="1">
    <citation type="journal article" date="2014" name="Genome Announc.">
        <title>Draft Genome Sequence of Mycobacterium triplex DSM 44626.</title>
        <authorList>
            <person name="Sassi M."/>
            <person name="Croce O."/>
            <person name="Robert C."/>
            <person name="Raoult D."/>
            <person name="Drancourt M."/>
        </authorList>
    </citation>
    <scope>NUCLEOTIDE SEQUENCE [LARGE SCALE GENOMIC DNA]</scope>
    <source>
        <strain evidence="1">DSM 44626</strain>
    </source>
</reference>
<dbReference type="SUPFAM" id="SSF48452">
    <property type="entry name" value="TPR-like"/>
    <property type="match status" value="1"/>
</dbReference>
<protein>
    <submittedName>
        <fullName evidence="1">Putative ATPase</fullName>
    </submittedName>
</protein>
<organism evidence="1">
    <name type="scientific">Mycobacterium triplex</name>
    <dbReference type="NCBI Taxonomy" id="47839"/>
    <lineage>
        <taxon>Bacteria</taxon>
        <taxon>Bacillati</taxon>
        <taxon>Actinomycetota</taxon>
        <taxon>Actinomycetes</taxon>
        <taxon>Mycobacteriales</taxon>
        <taxon>Mycobacteriaceae</taxon>
        <taxon>Mycobacterium</taxon>
        <taxon>Mycobacterium simiae complex</taxon>
    </lineage>
</organism>
<dbReference type="EMBL" id="HG964446">
    <property type="protein sequence ID" value="CDO87190.1"/>
    <property type="molecule type" value="Genomic_DNA"/>
</dbReference>
<dbReference type="eggNOG" id="ENOG5033TR6">
    <property type="taxonomic scope" value="Bacteria"/>
</dbReference>
<proteinExistence type="predicted"/>
<accession>A0A024JTQ1</accession>
<dbReference type="AlphaFoldDB" id="A0A024JTQ1"/>
<name>A0A024JTQ1_9MYCO</name>